<dbReference type="Pfam" id="PF00144">
    <property type="entry name" value="Beta-lactamase"/>
    <property type="match status" value="1"/>
</dbReference>
<evidence type="ECO:0000259" key="3">
    <source>
        <dbReference type="Pfam" id="PF11954"/>
    </source>
</evidence>
<proteinExistence type="inferred from homology"/>
<dbReference type="GeneID" id="91087475"/>
<evidence type="ECO:0000259" key="2">
    <source>
        <dbReference type="Pfam" id="PF00144"/>
    </source>
</evidence>
<dbReference type="Gene3D" id="3.40.710.10">
    <property type="entry name" value="DD-peptidase/beta-lactamase superfamily"/>
    <property type="match status" value="1"/>
</dbReference>
<dbReference type="KEGG" id="cdep:91087475"/>
<evidence type="ECO:0008006" key="6">
    <source>
        <dbReference type="Google" id="ProtNLM"/>
    </source>
</evidence>
<dbReference type="EMBL" id="CP143787">
    <property type="protein sequence ID" value="WVN88065.1"/>
    <property type="molecule type" value="Genomic_DNA"/>
</dbReference>
<dbReference type="PANTHER" id="PTHR46825">
    <property type="entry name" value="D-ALANYL-D-ALANINE-CARBOXYPEPTIDASE/ENDOPEPTIDASE AMPH"/>
    <property type="match status" value="1"/>
</dbReference>
<feature type="domain" description="Peptidase S12 Pab87-related C-terminal" evidence="3">
    <location>
        <begin position="391"/>
        <end position="474"/>
    </location>
</feature>
<evidence type="ECO:0000256" key="1">
    <source>
        <dbReference type="ARBA" id="ARBA00038215"/>
    </source>
</evidence>
<dbReference type="Pfam" id="PF11954">
    <property type="entry name" value="DUF3471"/>
    <property type="match status" value="1"/>
</dbReference>
<dbReference type="Gene3D" id="2.40.128.600">
    <property type="match status" value="1"/>
</dbReference>
<reference evidence="4" key="3">
    <citation type="submission" date="2024-01" db="EMBL/GenBank/DDBJ databases">
        <authorList>
            <person name="Coelho M.A."/>
            <person name="David-Palma M."/>
            <person name="Shea T."/>
            <person name="Sun S."/>
            <person name="Cuomo C.A."/>
            <person name="Heitman J."/>
        </authorList>
    </citation>
    <scope>NUCLEOTIDE SEQUENCE</scope>
    <source>
        <strain evidence="4">CBS 7841</strain>
    </source>
</reference>
<dbReference type="InterPro" id="IPR021860">
    <property type="entry name" value="Peptidase_S12_Pab87-rel_C"/>
</dbReference>
<reference evidence="4" key="2">
    <citation type="journal article" date="2022" name="Elife">
        <title>Obligate sexual reproduction of a homothallic fungus closely related to the Cryptococcus pathogenic species complex.</title>
        <authorList>
            <person name="Passer A.R."/>
            <person name="Clancey S.A."/>
            <person name="Shea T."/>
            <person name="David-Palma M."/>
            <person name="Averette A.F."/>
            <person name="Boekhout T."/>
            <person name="Porcel B.M."/>
            <person name="Nowrousian M."/>
            <person name="Cuomo C.A."/>
            <person name="Sun S."/>
            <person name="Heitman J."/>
            <person name="Coelho M.A."/>
        </authorList>
    </citation>
    <scope>NUCLEOTIDE SEQUENCE</scope>
    <source>
        <strain evidence="4">CBS 7841</strain>
    </source>
</reference>
<dbReference type="SUPFAM" id="SSF56601">
    <property type="entry name" value="beta-lactamase/transpeptidase-like"/>
    <property type="match status" value="1"/>
</dbReference>
<comment type="similarity">
    <text evidence="1">Belongs to the peptidase S12 family.</text>
</comment>
<accession>A0AAJ8M138</accession>
<name>A0AAJ8M138_9TREE</name>
<dbReference type="PANTHER" id="PTHR46825:SF14">
    <property type="entry name" value="BETA-LACTAMASE-RELATED DOMAIN-CONTAINING PROTEIN"/>
    <property type="match status" value="1"/>
</dbReference>
<evidence type="ECO:0000313" key="5">
    <source>
        <dbReference type="Proteomes" id="UP000094043"/>
    </source>
</evidence>
<dbReference type="InterPro" id="IPR012338">
    <property type="entry name" value="Beta-lactam/transpept-like"/>
</dbReference>
<dbReference type="AlphaFoldDB" id="A0AAJ8M138"/>
<dbReference type="Proteomes" id="UP000094043">
    <property type="component" value="Chromosome 4"/>
</dbReference>
<feature type="domain" description="Beta-lactamase-related" evidence="2">
    <location>
        <begin position="2"/>
        <end position="337"/>
    </location>
</feature>
<gene>
    <name evidence="4" type="ORF">L203_103264</name>
</gene>
<keyword evidence="5" id="KW-1185">Reference proteome</keyword>
<dbReference type="InterPro" id="IPR001466">
    <property type="entry name" value="Beta-lactam-related"/>
</dbReference>
<evidence type="ECO:0000313" key="4">
    <source>
        <dbReference type="EMBL" id="WVN88065.1"/>
    </source>
</evidence>
<dbReference type="RefSeq" id="XP_066068765.1">
    <property type="nucleotide sequence ID" value="XM_066212668.1"/>
</dbReference>
<dbReference type="InterPro" id="IPR050491">
    <property type="entry name" value="AmpC-like"/>
</dbReference>
<sequence length="550" mass="61123">MHEGSPAYYASYGYRDVEQSLPPTEETVLPVCSMTKAVTSAAIGILVEEKKARWDMLVKDALPSFDINDEILQHHMTLADLLCHRSGMAWGDNLFMGTDNVLISGKDAMRYFNSQTRVLPFRGQYAYNDLPYELAGKAVESLSGESFFDFVQRRILDPLGMTRTFLKTPNANLDDVGKCYNTLDDGTAAAITPIKRGDDWFGAPSAGMRSCASDLMKLYKAFITCFNDQFATGKTSTDGLPLKQVAHLMSAKVLVDPSSRNEASYGFGWARVQLPGKLGHIGMNPDFMPGGMPIVGEGVTPRLVIFHQGSGPGALSLVVLLPDTESAIIVLSNALALNDVADWVGQLVLEEFLEVPECERNDYIAASKASAAVNLEWYPNIVKELQGRGGTSRELEAYAGTYWDSVHIFKIVVTVEKDELYWALQGLDSDKFRLTHYRDDVFTWLQPRDDLSRRGRWVGPDQEPSFWKVEFKMGDGPDRCSKCVRQDARGAIRTIDNTTQVVNSARRTVHRHADDFLITAFVTTSVCLTSNAGYILLEREMDKSLGTREL</sequence>
<reference evidence="4" key="1">
    <citation type="submission" date="2016-06" db="EMBL/GenBank/DDBJ databases">
        <authorList>
            <person name="Cuomo C."/>
            <person name="Litvintseva A."/>
            <person name="Heitman J."/>
            <person name="Chen Y."/>
            <person name="Sun S."/>
            <person name="Springer D."/>
            <person name="Dromer F."/>
            <person name="Young S."/>
            <person name="Zeng Q."/>
            <person name="Chapman S."/>
            <person name="Gujja S."/>
            <person name="Saif S."/>
            <person name="Birren B."/>
        </authorList>
    </citation>
    <scope>NUCLEOTIDE SEQUENCE</scope>
    <source>
        <strain evidence="4">CBS 7841</strain>
    </source>
</reference>
<protein>
    <recommendedName>
        <fullName evidence="6">Beta-lactamase-related domain-containing protein</fullName>
    </recommendedName>
</protein>
<organism evidence="4 5">
    <name type="scientific">Cryptococcus depauperatus CBS 7841</name>
    <dbReference type="NCBI Taxonomy" id="1295531"/>
    <lineage>
        <taxon>Eukaryota</taxon>
        <taxon>Fungi</taxon>
        <taxon>Dikarya</taxon>
        <taxon>Basidiomycota</taxon>
        <taxon>Agaricomycotina</taxon>
        <taxon>Tremellomycetes</taxon>
        <taxon>Tremellales</taxon>
        <taxon>Cryptococcaceae</taxon>
        <taxon>Cryptococcus</taxon>
    </lineage>
</organism>